<accession>A0A3D8T2I4</accession>
<dbReference type="EMBL" id="PVWQ01000001">
    <property type="protein sequence ID" value="RDW92775.1"/>
    <property type="molecule type" value="Genomic_DNA"/>
</dbReference>
<keyword evidence="2" id="KW-1185">Reference proteome</keyword>
<dbReference type="RefSeq" id="XP_026607958.1">
    <property type="nucleotide sequence ID" value="XM_026742113.1"/>
</dbReference>
<dbReference type="Proteomes" id="UP000256690">
    <property type="component" value="Unassembled WGS sequence"/>
</dbReference>
<evidence type="ECO:0000313" key="1">
    <source>
        <dbReference type="EMBL" id="RDW92775.1"/>
    </source>
</evidence>
<reference evidence="1 2" key="1">
    <citation type="journal article" date="2018" name="IMA Fungus">
        <title>IMA Genome-F 9: Draft genome sequence of Annulohypoxylon stygium, Aspergillus mulundensis, Berkeleyomyces basicola (syn. Thielaviopsis basicola), Ceratocystis smalleyi, two Cercospora beticola strains, Coleophoma cylindrospora, Fusarium fracticaudum, Phialophora cf. hyalina, and Morchella septimelata.</title>
        <authorList>
            <person name="Wingfield B.D."/>
            <person name="Bills G.F."/>
            <person name="Dong Y."/>
            <person name="Huang W."/>
            <person name="Nel W.J."/>
            <person name="Swalarsk-Parry B.S."/>
            <person name="Vaghefi N."/>
            <person name="Wilken P.M."/>
            <person name="An Z."/>
            <person name="de Beer Z.W."/>
            <person name="De Vos L."/>
            <person name="Chen L."/>
            <person name="Duong T.A."/>
            <person name="Gao Y."/>
            <person name="Hammerbacher A."/>
            <person name="Kikkert J.R."/>
            <person name="Li Y."/>
            <person name="Li H."/>
            <person name="Li K."/>
            <person name="Li Q."/>
            <person name="Liu X."/>
            <person name="Ma X."/>
            <person name="Naidoo K."/>
            <person name="Pethybridge S.J."/>
            <person name="Sun J."/>
            <person name="Steenkamp E.T."/>
            <person name="van der Nest M.A."/>
            <person name="van Wyk S."/>
            <person name="Wingfield M.J."/>
            <person name="Xiong C."/>
            <person name="Yue Q."/>
            <person name="Zhang X."/>
        </authorList>
    </citation>
    <scope>NUCLEOTIDE SEQUENCE [LARGE SCALE GENOMIC DNA]</scope>
    <source>
        <strain evidence="1 2">DSM 5745</strain>
    </source>
</reference>
<proteinExistence type="predicted"/>
<name>A0A3D8T2I4_9EURO</name>
<dbReference type="AlphaFoldDB" id="A0A3D8T2I4"/>
<organism evidence="1 2">
    <name type="scientific">Aspergillus mulundensis</name>
    <dbReference type="NCBI Taxonomy" id="1810919"/>
    <lineage>
        <taxon>Eukaryota</taxon>
        <taxon>Fungi</taxon>
        <taxon>Dikarya</taxon>
        <taxon>Ascomycota</taxon>
        <taxon>Pezizomycotina</taxon>
        <taxon>Eurotiomycetes</taxon>
        <taxon>Eurotiomycetidae</taxon>
        <taxon>Eurotiales</taxon>
        <taxon>Aspergillaceae</taxon>
        <taxon>Aspergillus</taxon>
        <taxon>Aspergillus subgen. Nidulantes</taxon>
    </lineage>
</organism>
<sequence>MIIRDIRDVVKPGASFQFVWGDVDDRIPEQVNFWLTHYTDDGSGHIDPVKLNDRPVKPRNQDSLTVDADTTRKFVCAPNYRIWCMKVESDPENDKSPFCESPGFRVMCSRD</sequence>
<protein>
    <submittedName>
        <fullName evidence="1">Uncharacterized protein</fullName>
    </submittedName>
</protein>
<dbReference type="GeneID" id="38110467"/>
<evidence type="ECO:0000313" key="2">
    <source>
        <dbReference type="Proteomes" id="UP000256690"/>
    </source>
</evidence>
<gene>
    <name evidence="1" type="ORF">DSM5745_00097</name>
</gene>
<comment type="caution">
    <text evidence="1">The sequence shown here is derived from an EMBL/GenBank/DDBJ whole genome shotgun (WGS) entry which is preliminary data.</text>
</comment>